<organism evidence="1 2">
    <name type="scientific">Trichinella zimbabwensis</name>
    <dbReference type="NCBI Taxonomy" id="268475"/>
    <lineage>
        <taxon>Eukaryota</taxon>
        <taxon>Metazoa</taxon>
        <taxon>Ecdysozoa</taxon>
        <taxon>Nematoda</taxon>
        <taxon>Enoplea</taxon>
        <taxon>Dorylaimia</taxon>
        <taxon>Trichinellida</taxon>
        <taxon>Trichinellidae</taxon>
        <taxon>Trichinella</taxon>
    </lineage>
</organism>
<keyword evidence="2" id="KW-1185">Reference proteome</keyword>
<sequence>MCSGDAQLLMDGRMIPSCSRMSNYLFHSSTQSGGSHRGLEQRNL</sequence>
<evidence type="ECO:0000313" key="1">
    <source>
        <dbReference type="EMBL" id="KRY94487.1"/>
    </source>
</evidence>
<reference evidence="1 2" key="1">
    <citation type="submission" date="2015-01" db="EMBL/GenBank/DDBJ databases">
        <title>Evolution of Trichinella species and genotypes.</title>
        <authorList>
            <person name="Korhonen P.K."/>
            <person name="Edoardo P."/>
            <person name="Giuseppe L.R."/>
            <person name="Gasser R.B."/>
        </authorList>
    </citation>
    <scope>NUCLEOTIDE SEQUENCE [LARGE SCALE GENOMIC DNA]</scope>
    <source>
        <strain evidence="1">ISS1029</strain>
    </source>
</reference>
<dbReference type="Proteomes" id="UP000055024">
    <property type="component" value="Unassembled WGS sequence"/>
</dbReference>
<evidence type="ECO:0000313" key="2">
    <source>
        <dbReference type="Proteomes" id="UP000055024"/>
    </source>
</evidence>
<protein>
    <submittedName>
        <fullName evidence="1">Uncharacterized protein</fullName>
    </submittedName>
</protein>
<proteinExistence type="predicted"/>
<comment type="caution">
    <text evidence="1">The sequence shown here is derived from an EMBL/GenBank/DDBJ whole genome shotgun (WGS) entry which is preliminary data.</text>
</comment>
<accession>A0A0V1G855</accession>
<feature type="non-terminal residue" evidence="1">
    <location>
        <position position="44"/>
    </location>
</feature>
<dbReference type="EMBL" id="JYDP01004949">
    <property type="protein sequence ID" value="KRY94487.1"/>
    <property type="molecule type" value="Genomic_DNA"/>
</dbReference>
<dbReference type="AlphaFoldDB" id="A0A0V1G855"/>
<gene>
    <name evidence="1" type="ORF">T11_16816</name>
</gene>
<name>A0A0V1G855_9BILA</name>